<organism evidence="1 2">
    <name type="scientific">Caproicibacter fermentans</name>
    <dbReference type="NCBI Taxonomy" id="2576756"/>
    <lineage>
        <taxon>Bacteria</taxon>
        <taxon>Bacillati</taxon>
        <taxon>Bacillota</taxon>
        <taxon>Clostridia</taxon>
        <taxon>Eubacteriales</taxon>
        <taxon>Acutalibacteraceae</taxon>
        <taxon>Caproicibacter</taxon>
    </lineage>
</organism>
<evidence type="ECO:0000313" key="1">
    <source>
        <dbReference type="EMBL" id="MVB10132.1"/>
    </source>
</evidence>
<keyword evidence="2" id="KW-1185">Reference proteome</keyword>
<accession>A0A6N8HWL9</accession>
<reference evidence="1 2" key="1">
    <citation type="submission" date="2019-09" db="EMBL/GenBank/DDBJ databases">
        <title>Genome sequence of Clostridium sp. EA1.</title>
        <authorList>
            <person name="Poehlein A."/>
            <person name="Bengelsdorf F.R."/>
            <person name="Daniel R."/>
        </authorList>
    </citation>
    <scope>NUCLEOTIDE SEQUENCE [LARGE SCALE GENOMIC DNA]</scope>
    <source>
        <strain evidence="1 2">EA1</strain>
    </source>
</reference>
<dbReference type="AlphaFoldDB" id="A0A6N8HWL9"/>
<gene>
    <name evidence="1" type="ORF">CAFE_08090</name>
</gene>
<sequence length="317" mass="36571">MSNILTLIDGYMTGDAWEELCVQCYRMRYQSDHYTSIPAVQSGDAGIEGFTRSGVVHQCYCPERDYSDNELYTHLRDKLTTDIDKLMKNADRFNQLGVPPVVEWHLDIPEYRDSRILIHAKTKQQEVLTAKKGAPSKYKHIANNFQIIIKIADDFTPEISRIIRTNLTNMKLNLAIQHTDDWTTCDSQKVKNIRRKIKAVMHINDDSNQALNSVVNIYIGFYISGIETMNRLRVGFPEIYGDVFELEQSYKRDVSIKTLMNTDHTMNKTVFDGILDEFQAKLEHDFSQMLTIASIGELKQDMVASWLADCSMEFRSE</sequence>
<name>A0A6N8HWL9_9FIRM</name>
<evidence type="ECO:0000313" key="2">
    <source>
        <dbReference type="Proteomes" id="UP000469440"/>
    </source>
</evidence>
<protein>
    <submittedName>
        <fullName evidence="1">Uncharacterized protein</fullName>
    </submittedName>
</protein>
<dbReference type="Proteomes" id="UP000469440">
    <property type="component" value="Unassembled WGS sequence"/>
</dbReference>
<dbReference type="RefSeq" id="WP_330593850.1">
    <property type="nucleotide sequence ID" value="NZ_VWXL01000019.1"/>
</dbReference>
<proteinExistence type="predicted"/>
<comment type="caution">
    <text evidence="1">The sequence shown here is derived from an EMBL/GenBank/DDBJ whole genome shotgun (WGS) entry which is preliminary data.</text>
</comment>
<dbReference type="EMBL" id="VWXL01000019">
    <property type="protein sequence ID" value="MVB10132.1"/>
    <property type="molecule type" value="Genomic_DNA"/>
</dbReference>